<organism evidence="10 11">
    <name type="scientific">Porphyromonas cangingivalis</name>
    <dbReference type="NCBI Taxonomy" id="36874"/>
    <lineage>
        <taxon>Bacteria</taxon>
        <taxon>Pseudomonadati</taxon>
        <taxon>Bacteroidota</taxon>
        <taxon>Bacteroidia</taxon>
        <taxon>Bacteroidales</taxon>
        <taxon>Porphyromonadaceae</taxon>
        <taxon>Porphyromonas</taxon>
    </lineage>
</organism>
<accession>A0A0A2EMV9</accession>
<sequence>MWTIALKQIWKNRKSNLWLIVELLIVSVLLWYCVDFLYVVVRKNVEPAGINTEHVYRLRLGYNPTVRVNRQDLDSVQTQWIAPFEHIVRMVGEYPGIESVAYYEGSEQFSHGVIFQGYTVDSAKVHRANIRYVSEGYDKVFKVAPLAGAFSEWERSRTPLSAVVSHELADSLFHTADAVGRSFRDYYNPELSSLKVVGVSSSMKYDTYGVYEPMIHTPLDPRRFAYVIPIIGVRVKPEADTTGFGKQFVEDMRERLNIGPYYLFSFVSYDFRADVFDAVNGVTKYIRIISSMLIFFVFIVFLGILGTFWFTMESRRGEIGLRMALGSTRAGVHRYILMESVVLFSIALVPAFLITANLAFWDMTFTLNDMLAYTWSRYFVTIAITGVLMLGITVIGAMIPADRASKVNPVEALQDE</sequence>
<keyword evidence="5 7" id="KW-0472">Membrane</keyword>
<feature type="transmembrane region" description="Helical" evidence="7">
    <location>
        <begin position="288"/>
        <end position="311"/>
    </location>
</feature>
<dbReference type="PANTHER" id="PTHR30572">
    <property type="entry name" value="MEMBRANE COMPONENT OF TRANSPORTER-RELATED"/>
    <property type="match status" value="1"/>
</dbReference>
<proteinExistence type="inferred from homology"/>
<dbReference type="Pfam" id="PF12704">
    <property type="entry name" value="MacB_PCD"/>
    <property type="match status" value="1"/>
</dbReference>
<dbReference type="Proteomes" id="UP000030125">
    <property type="component" value="Unassembled WGS sequence"/>
</dbReference>
<evidence type="ECO:0000313" key="11">
    <source>
        <dbReference type="Proteomes" id="UP000030125"/>
    </source>
</evidence>
<comment type="similarity">
    <text evidence="6">Belongs to the ABC-4 integral membrane protein family.</text>
</comment>
<comment type="caution">
    <text evidence="10">The sequence shown here is derived from an EMBL/GenBank/DDBJ whole genome shotgun (WGS) entry which is preliminary data.</text>
</comment>
<keyword evidence="4 7" id="KW-1133">Transmembrane helix</keyword>
<dbReference type="InterPro" id="IPR003838">
    <property type="entry name" value="ABC3_permease_C"/>
</dbReference>
<feature type="domain" description="ABC3 transporter permease C-terminal" evidence="8">
    <location>
        <begin position="291"/>
        <end position="409"/>
    </location>
</feature>
<evidence type="ECO:0000256" key="3">
    <source>
        <dbReference type="ARBA" id="ARBA00022692"/>
    </source>
</evidence>
<keyword evidence="3 7" id="KW-0812">Transmembrane</keyword>
<evidence type="ECO:0000259" key="9">
    <source>
        <dbReference type="Pfam" id="PF12704"/>
    </source>
</evidence>
<dbReference type="STRING" id="36874.HQ34_02760"/>
<evidence type="ECO:0000256" key="7">
    <source>
        <dbReference type="SAM" id="Phobius"/>
    </source>
</evidence>
<evidence type="ECO:0000256" key="4">
    <source>
        <dbReference type="ARBA" id="ARBA00022989"/>
    </source>
</evidence>
<dbReference type="PANTHER" id="PTHR30572:SF4">
    <property type="entry name" value="ABC TRANSPORTER PERMEASE YTRF"/>
    <property type="match status" value="1"/>
</dbReference>
<protein>
    <recommendedName>
        <fullName evidence="12">ABC transport system permease protein</fullName>
    </recommendedName>
</protein>
<keyword evidence="11" id="KW-1185">Reference proteome</keyword>
<dbReference type="eggNOG" id="COG0577">
    <property type="taxonomic scope" value="Bacteria"/>
</dbReference>
<evidence type="ECO:0000256" key="1">
    <source>
        <dbReference type="ARBA" id="ARBA00004651"/>
    </source>
</evidence>
<dbReference type="EMBL" id="JQJD01000057">
    <property type="protein sequence ID" value="KGN78805.1"/>
    <property type="molecule type" value="Genomic_DNA"/>
</dbReference>
<feature type="transmembrane region" description="Helical" evidence="7">
    <location>
        <begin position="17"/>
        <end position="41"/>
    </location>
</feature>
<evidence type="ECO:0008006" key="12">
    <source>
        <dbReference type="Google" id="ProtNLM"/>
    </source>
</evidence>
<reference evidence="10 11" key="1">
    <citation type="submission" date="2014-08" db="EMBL/GenBank/DDBJ databases">
        <title>Porphyromonas cangingivalis strain:COT-109_OH1386 Genome sequencing.</title>
        <authorList>
            <person name="Wallis C."/>
            <person name="Deusch O."/>
            <person name="O'Flynn C."/>
            <person name="Davis I."/>
            <person name="Jospin G."/>
            <person name="Darling A.E."/>
            <person name="Coil D.A."/>
            <person name="Alexiev A."/>
            <person name="Horsfall A."/>
            <person name="Kirkwood N."/>
            <person name="Harris S."/>
            <person name="Eisen J.A."/>
        </authorList>
    </citation>
    <scope>NUCLEOTIDE SEQUENCE [LARGE SCALE GENOMIC DNA]</scope>
    <source>
        <strain evidence="11">COT-109 OH1386</strain>
    </source>
</reference>
<feature type="domain" description="MacB-like periplasmic core" evidence="9">
    <location>
        <begin position="87"/>
        <end position="243"/>
    </location>
</feature>
<evidence type="ECO:0000256" key="5">
    <source>
        <dbReference type="ARBA" id="ARBA00023136"/>
    </source>
</evidence>
<evidence type="ECO:0000256" key="2">
    <source>
        <dbReference type="ARBA" id="ARBA00022475"/>
    </source>
</evidence>
<dbReference type="InterPro" id="IPR025857">
    <property type="entry name" value="MacB_PCD"/>
</dbReference>
<name>A0A0A2EMV9_PORCN</name>
<comment type="subcellular location">
    <subcellularLocation>
        <location evidence="1">Cell membrane</location>
        <topology evidence="1">Multi-pass membrane protein</topology>
    </subcellularLocation>
</comment>
<dbReference type="Pfam" id="PF02687">
    <property type="entry name" value="FtsX"/>
    <property type="match status" value="1"/>
</dbReference>
<gene>
    <name evidence="10" type="ORF">HQ35_09180</name>
</gene>
<dbReference type="AlphaFoldDB" id="A0A0A2EMV9"/>
<keyword evidence="2" id="KW-1003">Cell membrane</keyword>
<feature type="transmembrane region" description="Helical" evidence="7">
    <location>
        <begin position="332"/>
        <end position="358"/>
    </location>
</feature>
<evidence type="ECO:0000256" key="6">
    <source>
        <dbReference type="ARBA" id="ARBA00038076"/>
    </source>
</evidence>
<evidence type="ECO:0000259" key="8">
    <source>
        <dbReference type="Pfam" id="PF02687"/>
    </source>
</evidence>
<dbReference type="GO" id="GO:0005886">
    <property type="term" value="C:plasma membrane"/>
    <property type="evidence" value="ECO:0007669"/>
    <property type="project" value="UniProtKB-SubCell"/>
</dbReference>
<dbReference type="InterPro" id="IPR050250">
    <property type="entry name" value="Macrolide_Exporter_MacB"/>
</dbReference>
<dbReference type="GO" id="GO:0022857">
    <property type="term" value="F:transmembrane transporter activity"/>
    <property type="evidence" value="ECO:0007669"/>
    <property type="project" value="TreeGrafter"/>
</dbReference>
<evidence type="ECO:0000313" key="10">
    <source>
        <dbReference type="EMBL" id="KGN78805.1"/>
    </source>
</evidence>
<feature type="transmembrane region" description="Helical" evidence="7">
    <location>
        <begin position="378"/>
        <end position="399"/>
    </location>
</feature>